<dbReference type="Proteomes" id="UP000037151">
    <property type="component" value="Unassembled WGS sequence"/>
</dbReference>
<dbReference type="PATRIC" id="fig|42234.21.peg.1275"/>
<reference evidence="4" key="1">
    <citation type="submission" date="2014-07" db="EMBL/GenBank/DDBJ databases">
        <title>Genome sequencing of plant-pathogenic Streptomyces species.</title>
        <authorList>
            <person name="Harrison J."/>
            <person name="Sapp M."/>
            <person name="Thwaites R."/>
            <person name="Studholme D.J."/>
        </authorList>
    </citation>
    <scope>NUCLEOTIDE SEQUENCE [LARGE SCALE GENOMIC DNA]</scope>
    <source>
        <strain evidence="4">NCPPB 4445</strain>
    </source>
</reference>
<proteinExistence type="predicted"/>
<comment type="caution">
    <text evidence="3">The sequence shown here is derived from an EMBL/GenBank/DDBJ whole genome shotgun (WGS) entry which is preliminary data.</text>
</comment>
<dbReference type="PANTHER" id="PTHR35526:SF3">
    <property type="entry name" value="ANTI-SIGMA-F FACTOR RSBW"/>
    <property type="match status" value="1"/>
</dbReference>
<dbReference type="SUPFAM" id="SSF55874">
    <property type="entry name" value="ATPase domain of HSP90 chaperone/DNA topoisomerase II/histidine kinase"/>
    <property type="match status" value="1"/>
</dbReference>
<gene>
    <name evidence="3" type="ORF">IQ63_06190</name>
</gene>
<evidence type="ECO:0000256" key="1">
    <source>
        <dbReference type="ARBA" id="ARBA00022527"/>
    </source>
</evidence>
<dbReference type="Gene3D" id="3.30.565.10">
    <property type="entry name" value="Histidine kinase-like ATPase, C-terminal domain"/>
    <property type="match status" value="1"/>
</dbReference>
<dbReference type="PANTHER" id="PTHR35526">
    <property type="entry name" value="ANTI-SIGMA-F FACTOR RSBW-RELATED"/>
    <property type="match status" value="1"/>
</dbReference>
<organism evidence="3 4">
    <name type="scientific">Streptomyces acidiscabies</name>
    <dbReference type="NCBI Taxonomy" id="42234"/>
    <lineage>
        <taxon>Bacteria</taxon>
        <taxon>Bacillati</taxon>
        <taxon>Actinomycetota</taxon>
        <taxon>Actinomycetes</taxon>
        <taxon>Kitasatosporales</taxon>
        <taxon>Streptomycetaceae</taxon>
        <taxon>Streptomyces</taxon>
    </lineage>
</organism>
<dbReference type="AlphaFoldDB" id="A0A0L0KLV4"/>
<protein>
    <recommendedName>
        <fullName evidence="2">Histidine kinase/HSP90-like ATPase domain-containing protein</fullName>
    </recommendedName>
</protein>
<dbReference type="InterPro" id="IPR003594">
    <property type="entry name" value="HATPase_dom"/>
</dbReference>
<evidence type="ECO:0000313" key="3">
    <source>
        <dbReference type="EMBL" id="KND38831.1"/>
    </source>
</evidence>
<accession>A0A0L0KLV4</accession>
<sequence length="144" mass="15459">MGSLVVVETGTGTLPSYAQTLPRIPESVCKARHLVCLALAAWGLDGLRDAVEVVVSELMTNAVLHARRDAVRVTVTRLGSERVHIAVVDLARKGPQTRPAGADEESGRGLEIVEKLSGGNWGVDPLPWGKRVWAECALKDVLDE</sequence>
<dbReference type="InterPro" id="IPR036890">
    <property type="entry name" value="HATPase_C_sf"/>
</dbReference>
<dbReference type="GO" id="GO:0004674">
    <property type="term" value="F:protein serine/threonine kinase activity"/>
    <property type="evidence" value="ECO:0007669"/>
    <property type="project" value="UniProtKB-KW"/>
</dbReference>
<dbReference type="EMBL" id="JPPY01000038">
    <property type="protein sequence ID" value="KND38831.1"/>
    <property type="molecule type" value="Genomic_DNA"/>
</dbReference>
<dbReference type="Pfam" id="PF13581">
    <property type="entry name" value="HATPase_c_2"/>
    <property type="match status" value="1"/>
</dbReference>
<keyword evidence="1" id="KW-0723">Serine/threonine-protein kinase</keyword>
<name>A0A0L0KLV4_9ACTN</name>
<dbReference type="CDD" id="cd16936">
    <property type="entry name" value="HATPase_RsbW-like"/>
    <property type="match status" value="1"/>
</dbReference>
<keyword evidence="1" id="KW-0808">Transferase</keyword>
<keyword evidence="1" id="KW-0418">Kinase</keyword>
<evidence type="ECO:0000259" key="2">
    <source>
        <dbReference type="Pfam" id="PF13581"/>
    </source>
</evidence>
<dbReference type="OrthoDB" id="3476350at2"/>
<dbReference type="InterPro" id="IPR050267">
    <property type="entry name" value="Anti-sigma-factor_SerPK"/>
</dbReference>
<feature type="domain" description="Histidine kinase/HSP90-like ATPase" evidence="2">
    <location>
        <begin position="25"/>
        <end position="117"/>
    </location>
</feature>
<evidence type="ECO:0000313" key="4">
    <source>
        <dbReference type="Proteomes" id="UP000037151"/>
    </source>
</evidence>